<dbReference type="InterPro" id="IPR016193">
    <property type="entry name" value="Cytidine_deaminase-like"/>
</dbReference>
<dbReference type="PROSITE" id="PS51747">
    <property type="entry name" value="CYT_DCMP_DEAMINASES_2"/>
    <property type="match status" value="1"/>
</dbReference>
<accession>A0A0R0C711</accession>
<comment type="caution">
    <text evidence="4">The sequence shown here is derived from an EMBL/GenBank/DDBJ whole genome shotgun (WGS) entry which is preliminary data.</text>
</comment>
<dbReference type="Pfam" id="PF00383">
    <property type="entry name" value="dCMP_cyt_deam_1"/>
    <property type="match status" value="1"/>
</dbReference>
<dbReference type="EMBL" id="LDJI01000009">
    <property type="protein sequence ID" value="KRG65051.1"/>
    <property type="molecule type" value="Genomic_DNA"/>
</dbReference>
<name>A0A0R0C711_9GAMM</name>
<proteinExistence type="predicted"/>
<dbReference type="InterPro" id="IPR002125">
    <property type="entry name" value="CMP_dCMP_dom"/>
</dbReference>
<evidence type="ECO:0000313" key="5">
    <source>
        <dbReference type="Proteomes" id="UP000050864"/>
    </source>
</evidence>
<dbReference type="PANTHER" id="PTHR11079:SF161">
    <property type="entry name" value="CMP_DCMP-TYPE DEAMINASE DOMAIN-CONTAINING PROTEIN"/>
    <property type="match status" value="1"/>
</dbReference>
<dbReference type="GO" id="GO:0047974">
    <property type="term" value="F:guanosine deaminase activity"/>
    <property type="evidence" value="ECO:0007669"/>
    <property type="project" value="TreeGrafter"/>
</dbReference>
<dbReference type="GO" id="GO:0006152">
    <property type="term" value="P:purine nucleoside catabolic process"/>
    <property type="evidence" value="ECO:0007669"/>
    <property type="project" value="TreeGrafter"/>
</dbReference>
<evidence type="ECO:0000256" key="1">
    <source>
        <dbReference type="ARBA" id="ARBA00022723"/>
    </source>
</evidence>
<evidence type="ECO:0000256" key="2">
    <source>
        <dbReference type="ARBA" id="ARBA00022833"/>
    </source>
</evidence>
<dbReference type="Gene3D" id="3.40.140.10">
    <property type="entry name" value="Cytidine Deaminase, domain 2"/>
    <property type="match status" value="1"/>
</dbReference>
<evidence type="ECO:0000313" key="4">
    <source>
        <dbReference type="EMBL" id="KRG65051.1"/>
    </source>
</evidence>
<organism evidence="4 5">
    <name type="scientific">Stenotrophomonas humi</name>
    <dbReference type="NCBI Taxonomy" id="405444"/>
    <lineage>
        <taxon>Bacteria</taxon>
        <taxon>Pseudomonadati</taxon>
        <taxon>Pseudomonadota</taxon>
        <taxon>Gammaproteobacteria</taxon>
        <taxon>Lysobacterales</taxon>
        <taxon>Lysobacteraceae</taxon>
        <taxon>Stenotrophomonas</taxon>
    </lineage>
</organism>
<gene>
    <name evidence="4" type="ORF">ABB26_04295</name>
</gene>
<feature type="domain" description="CMP/dCMP-type deaminase" evidence="3">
    <location>
        <begin position="3"/>
        <end position="116"/>
    </location>
</feature>
<evidence type="ECO:0000259" key="3">
    <source>
        <dbReference type="PROSITE" id="PS51747"/>
    </source>
</evidence>
<dbReference type="PROSITE" id="PS00903">
    <property type="entry name" value="CYT_DCMP_DEAMINASES_1"/>
    <property type="match status" value="1"/>
</dbReference>
<keyword evidence="5" id="KW-1185">Reference proteome</keyword>
<sequence length="152" mass="15992">MMSRQEIFMRRAVALARANVAAGGRPFGAVLVKNGEVLAEAANSIHTSHDPTDHAEMRAIRQASAVLGSARLDGCEIYASGHPCPMCLAAMYLCGIEQAWFAYSNDEGQPFGLSTGAVYARLAEGPAAPASGLRQLKPAGEQGLYAAWKAGQ</sequence>
<dbReference type="CDD" id="cd01285">
    <property type="entry name" value="nucleoside_deaminase"/>
    <property type="match status" value="1"/>
</dbReference>
<dbReference type="SUPFAM" id="SSF53927">
    <property type="entry name" value="Cytidine deaminase-like"/>
    <property type="match status" value="1"/>
</dbReference>
<dbReference type="Proteomes" id="UP000050864">
    <property type="component" value="Unassembled WGS sequence"/>
</dbReference>
<keyword evidence="2" id="KW-0862">Zinc</keyword>
<dbReference type="AlphaFoldDB" id="A0A0R0C711"/>
<dbReference type="PATRIC" id="fig|405444.3.peg.3572"/>
<dbReference type="InterPro" id="IPR016192">
    <property type="entry name" value="APOBEC/CMP_deaminase_Zn-bd"/>
</dbReference>
<keyword evidence="1" id="KW-0479">Metal-binding</keyword>
<protein>
    <submittedName>
        <fullName evidence="4">CMP deaminase</fullName>
    </submittedName>
</protein>
<dbReference type="STRING" id="405444.ABB26_04295"/>
<dbReference type="GO" id="GO:0008270">
    <property type="term" value="F:zinc ion binding"/>
    <property type="evidence" value="ECO:0007669"/>
    <property type="project" value="InterPro"/>
</dbReference>
<dbReference type="PANTHER" id="PTHR11079">
    <property type="entry name" value="CYTOSINE DEAMINASE FAMILY MEMBER"/>
    <property type="match status" value="1"/>
</dbReference>
<dbReference type="RefSeq" id="WP_057632356.1">
    <property type="nucleotide sequence ID" value="NZ_LDJI01000009.1"/>
</dbReference>
<reference evidence="4 5" key="1">
    <citation type="submission" date="2015-05" db="EMBL/GenBank/DDBJ databases">
        <title>Genome sequencing and analysis of members of genus Stenotrophomonas.</title>
        <authorList>
            <person name="Patil P.P."/>
            <person name="Midha S."/>
            <person name="Patil P.B."/>
        </authorList>
    </citation>
    <scope>NUCLEOTIDE SEQUENCE [LARGE SCALE GENOMIC DNA]</scope>
    <source>
        <strain evidence="4 5">DSM 18929</strain>
    </source>
</reference>